<feature type="region of interest" description="Disordered" evidence="6">
    <location>
        <begin position="393"/>
        <end position="416"/>
    </location>
</feature>
<dbReference type="STRING" id="77020.A0A0M9VR90"/>
<protein>
    <submittedName>
        <fullName evidence="9">Uncharacterized protein</fullName>
    </submittedName>
</protein>
<feature type="domain" description="B-block binding subunit of TFIIIC" evidence="7">
    <location>
        <begin position="155"/>
        <end position="221"/>
    </location>
</feature>
<feature type="compositionally biased region" description="Low complexity" evidence="6">
    <location>
        <begin position="278"/>
        <end position="293"/>
    </location>
</feature>
<dbReference type="Pfam" id="PF04182">
    <property type="entry name" value="B-block_TFIIIC"/>
    <property type="match status" value="1"/>
</dbReference>
<dbReference type="InterPro" id="IPR046488">
    <property type="entry name" value="Sfc3/Tfc3_C"/>
</dbReference>
<keyword evidence="4" id="KW-0804">Transcription</keyword>
<dbReference type="GO" id="GO:0000127">
    <property type="term" value="C:transcription factor TFIIIC complex"/>
    <property type="evidence" value="ECO:0007669"/>
    <property type="project" value="InterPro"/>
</dbReference>
<keyword evidence="2" id="KW-0597">Phosphoprotein</keyword>
<evidence type="ECO:0000259" key="8">
    <source>
        <dbReference type="Pfam" id="PF20222"/>
    </source>
</evidence>
<reference evidence="9 10" key="1">
    <citation type="submission" date="2015-07" db="EMBL/GenBank/DDBJ databases">
        <title>Draft Genome Sequence of Malassezia furfur CBS1878 and Malassezia pachydermatis CBS1879.</title>
        <authorList>
            <person name="Triana S."/>
            <person name="Ohm R."/>
            <person name="Gonzalez A."/>
            <person name="DeCock H."/>
            <person name="Restrepo S."/>
            <person name="Celis A."/>
        </authorList>
    </citation>
    <scope>NUCLEOTIDE SEQUENCE [LARGE SCALE GENOMIC DNA]</scope>
    <source>
        <strain evidence="9 10">CBS 1879</strain>
    </source>
</reference>
<accession>A0A0M9VR90</accession>
<evidence type="ECO:0000256" key="3">
    <source>
        <dbReference type="ARBA" id="ARBA00023125"/>
    </source>
</evidence>
<dbReference type="Pfam" id="PF20222">
    <property type="entry name" value="DUF6581"/>
    <property type="match status" value="1"/>
</dbReference>
<evidence type="ECO:0000313" key="9">
    <source>
        <dbReference type="EMBL" id="KOS16232.1"/>
    </source>
</evidence>
<dbReference type="GeneID" id="28729761"/>
<evidence type="ECO:0000313" key="10">
    <source>
        <dbReference type="Proteomes" id="UP000037751"/>
    </source>
</evidence>
<dbReference type="GO" id="GO:0003677">
    <property type="term" value="F:DNA binding"/>
    <property type="evidence" value="ECO:0007669"/>
    <property type="project" value="UniProtKB-KW"/>
</dbReference>
<proteinExistence type="predicted"/>
<dbReference type="GO" id="GO:0042791">
    <property type="term" value="P:5S class rRNA transcription by RNA polymerase III"/>
    <property type="evidence" value="ECO:0007669"/>
    <property type="project" value="TreeGrafter"/>
</dbReference>
<organism evidence="9 10">
    <name type="scientific">Malassezia pachydermatis</name>
    <dbReference type="NCBI Taxonomy" id="77020"/>
    <lineage>
        <taxon>Eukaryota</taxon>
        <taxon>Fungi</taxon>
        <taxon>Dikarya</taxon>
        <taxon>Basidiomycota</taxon>
        <taxon>Ustilaginomycotina</taxon>
        <taxon>Malasseziomycetes</taxon>
        <taxon>Malasseziales</taxon>
        <taxon>Malasseziaceae</taxon>
        <taxon>Malassezia</taxon>
    </lineage>
</organism>
<keyword evidence="3" id="KW-0238">DNA-binding</keyword>
<comment type="caution">
    <text evidence="9">The sequence shown here is derived from an EMBL/GenBank/DDBJ whole genome shotgun (WGS) entry which is preliminary data.</text>
</comment>
<dbReference type="EMBL" id="LGAV01000001">
    <property type="protein sequence ID" value="KOS16232.1"/>
    <property type="molecule type" value="Genomic_DNA"/>
</dbReference>
<dbReference type="Proteomes" id="UP000037751">
    <property type="component" value="Unassembled WGS sequence"/>
</dbReference>
<evidence type="ECO:0000259" key="7">
    <source>
        <dbReference type="Pfam" id="PF04182"/>
    </source>
</evidence>
<evidence type="ECO:0000256" key="4">
    <source>
        <dbReference type="ARBA" id="ARBA00023163"/>
    </source>
</evidence>
<feature type="region of interest" description="Disordered" evidence="6">
    <location>
        <begin position="268"/>
        <end position="293"/>
    </location>
</feature>
<evidence type="ECO:0000256" key="2">
    <source>
        <dbReference type="ARBA" id="ARBA00022553"/>
    </source>
</evidence>
<feature type="domain" description="Transcription factor tau subunit sfc3/Tfc3 C-terminal" evidence="8">
    <location>
        <begin position="1211"/>
        <end position="1628"/>
    </location>
</feature>
<evidence type="ECO:0000256" key="1">
    <source>
        <dbReference type="ARBA" id="ARBA00004123"/>
    </source>
</evidence>
<feature type="region of interest" description="Disordered" evidence="6">
    <location>
        <begin position="228"/>
        <end position="249"/>
    </location>
</feature>
<dbReference type="InterPro" id="IPR044210">
    <property type="entry name" value="Tfc3-like"/>
</dbReference>
<feature type="compositionally biased region" description="Basic residues" evidence="6">
    <location>
        <begin position="588"/>
        <end position="598"/>
    </location>
</feature>
<dbReference type="GO" id="GO:0006384">
    <property type="term" value="P:transcription initiation at RNA polymerase III promoter"/>
    <property type="evidence" value="ECO:0007669"/>
    <property type="project" value="InterPro"/>
</dbReference>
<dbReference type="GO" id="GO:0005634">
    <property type="term" value="C:nucleus"/>
    <property type="evidence" value="ECO:0007669"/>
    <property type="project" value="UniProtKB-SubCell"/>
</dbReference>
<dbReference type="VEuPathDB" id="FungiDB:Malapachy_3415"/>
<evidence type="ECO:0000256" key="6">
    <source>
        <dbReference type="SAM" id="MobiDB-lite"/>
    </source>
</evidence>
<dbReference type="RefSeq" id="XP_017993864.1">
    <property type="nucleotide sequence ID" value="XM_018137885.1"/>
</dbReference>
<dbReference type="PANTHER" id="PTHR15180">
    <property type="entry name" value="GENERAL TRANSCRIPTION FACTOR 3C POLYPEPTIDE 1"/>
    <property type="match status" value="1"/>
</dbReference>
<comment type="subcellular location">
    <subcellularLocation>
        <location evidence="1">Nucleus</location>
    </subcellularLocation>
</comment>
<dbReference type="PANTHER" id="PTHR15180:SF1">
    <property type="entry name" value="GENERAL TRANSCRIPTION FACTOR 3C POLYPEPTIDE 1"/>
    <property type="match status" value="1"/>
</dbReference>
<feature type="region of interest" description="Disordered" evidence="6">
    <location>
        <begin position="74"/>
        <end position="116"/>
    </location>
</feature>
<feature type="region of interest" description="Disordered" evidence="6">
    <location>
        <begin position="563"/>
        <end position="624"/>
    </location>
</feature>
<dbReference type="OrthoDB" id="68020at2759"/>
<name>A0A0M9VR90_9BASI</name>
<dbReference type="InterPro" id="IPR007309">
    <property type="entry name" value="TFIIIC_Bblock-bd"/>
</dbReference>
<feature type="compositionally biased region" description="Polar residues" evidence="6">
    <location>
        <begin position="97"/>
        <end position="108"/>
    </location>
</feature>
<sequence>MWASLLQHCVDEVAMDGEAGSHVDRLFSFAEAYCATLPTDAQPVWDDAYRAWVWRQVLQDGRLFVGVASKEPASMSTSTTSASPKAPRTSILGKGKASNNALASSATPTPLKDTELQKPLSSLQDTYGEALRVYMSADHVRRVLTGSDAPFVSAAAYDALQRVCRARSAGLTVVELGAQTQYDQKTVYYLVKTLVERHLVVKFAAPEMGHVSNYVVAKRYLADNPQWRAQQAAEAPSTASDNPDASSAVGEPTLVDVERLSAMAAMDAADEAEDVSETTASASTAPTASLALPPALDPHDHAMLAFPLLSEEQSSVWLHSRQALLTKRLIRLLQASTSHMTPRRFLEVRLGLRRVPTLRRGFLAFLNRHIASGLIERVRVQFPSTTPLYIRLTERSSDTPSDTHAPSLPSGDATPTTMACTWDAPLEAQLLRHIDETGASGCTMQELAEKFAFSAEVKRMVEHILARQVPSGAPPYPALAICAPFEQAGRERRIRYYTARGFEAHCQAEGLSMTTALGITGGTAPSSVSWIAVPAWLPGEAFFASADELQDTMQRVQQNTIGFFRDKAGPVSLRPPKRKAPIDPTTGKAKRGRPRKNAPRPSEPTPEPVTEKPEEEPDTKQEDTSMAIDPAVTEGWQVFQPVATRSSDTRANLSAFQRSTLLAHVVEFAGGALDDIDVPRRTRAYLASQANSDANTQAGGDLADRSTRTKAIAHAERRGLLRTLKVARPDDGQKPRTILHLASLQGAALQSAVEAAFTTTESRGVVTHDDVLASHAGLAAPALPPTMPWADSTPIVYGKDDPLDDPATQHAFAKHTHVLRQYYGFAHGSAARLMLFLDSAWTAAHTDGTFSLQWFVTESPLTTFVALVPVRLRSPSVVRAVTQARTTTCVQDVPPSVARRLGLSPTRTPTARLATYAQQLCELGLCTPVAHEEEDKAPTWRLVTSVPHPDEPATPLSLSTHEARAAYWATLRAHIERDRSSSLAKPYLTAPHAWQTDFLLRGIQKAFLRRYTLPGGARPPSEAYERVGHVVFAPTSVIEAYFEARSRTGPSATETIARKVEARRAARATEWANAWAAVCAERPLPSEIPRAVSQLEERYVASREAWAPALLQQRLTRALQGGSTAHRTPGERIRVRRSRRAIQWTAAHQVRLCHAYVILRERQRAWHAWHLSQGAPPPPDDWSALAQLVDDDGEDGDAPSAWTTWRVRRQQLSRSPPMLSRLASVERVWHRFAQEARRDGRLVDPHWPHPSSLDLKAHLSLFEANIDADEIAKAHAKAVARIVLPLTWTERDAEAWVSTAEAIPPLSWPSESAPMVHRLEALRQRAWTMRMLPSAVASLPILSSIATACVHMLVTRPLSRDAMRQWTQAGTAAFPQALESAMDAMLSQRIVRWLDDMLVYTDEYVRAWTSAWPMADDAYAAYVQASQQTSITAHPAASDGATAAWIAMLEAGEVHPTLDMGPLHALRRRTKLNARTLDDIETECLVTLTPTSAMPHGNTSLPAPPCGPAPTFETWNPDAVPPAWTTCLEEAGAEGVCVSSLDVTWLAQHPIPTSVLRLGYDTPRLVHPKFVEAWSCASLDMSTAQQRVWPRPWYDAYGTLHTKVWQQRYVSVLAYIHQHPGVTLATLHTSMAPWLDRLALLDVVHVAVKEKAVQVLVNPSTSLDWDVTAPEDVALHPGAARALWTAQVTVSA</sequence>
<keyword evidence="10" id="KW-1185">Reference proteome</keyword>
<keyword evidence="5" id="KW-0539">Nucleus</keyword>
<feature type="compositionally biased region" description="Low complexity" evidence="6">
    <location>
        <begin position="74"/>
        <end position="90"/>
    </location>
</feature>
<gene>
    <name evidence="9" type="ORF">Malapachy_3415</name>
</gene>
<evidence type="ECO:0000256" key="5">
    <source>
        <dbReference type="ARBA" id="ARBA00023242"/>
    </source>
</evidence>